<protein>
    <recommendedName>
        <fullName evidence="1">Ribosomal protein bL31m N-terminal domain-containing protein</fullName>
    </recommendedName>
</protein>
<proteinExistence type="predicted"/>
<comment type="caution">
    <text evidence="2">The sequence shown here is derived from an EMBL/GenBank/DDBJ whole genome shotgun (WGS) entry which is preliminary data.</text>
</comment>
<dbReference type="InterPro" id="IPR048874">
    <property type="entry name" value="Ribosomal_bL31m_N"/>
</dbReference>
<dbReference type="GO" id="GO:0003735">
    <property type="term" value="F:structural constituent of ribosome"/>
    <property type="evidence" value="ECO:0007669"/>
    <property type="project" value="InterPro"/>
</dbReference>
<dbReference type="EMBL" id="JABCYN010000025">
    <property type="protein sequence ID" value="KAF6011077.1"/>
    <property type="molecule type" value="Genomic_DNA"/>
</dbReference>
<name>A0A8H6EV00_DEKBR</name>
<organism evidence="2 3">
    <name type="scientific">Dekkera bruxellensis</name>
    <name type="common">Brettanomyces custersii</name>
    <dbReference type="NCBI Taxonomy" id="5007"/>
    <lineage>
        <taxon>Eukaryota</taxon>
        <taxon>Fungi</taxon>
        <taxon>Dikarya</taxon>
        <taxon>Ascomycota</taxon>
        <taxon>Saccharomycotina</taxon>
        <taxon>Pichiomycetes</taxon>
        <taxon>Pichiales</taxon>
        <taxon>Pichiaceae</taxon>
        <taxon>Brettanomyces</taxon>
    </lineage>
</organism>
<dbReference type="InterPro" id="IPR034600">
    <property type="entry name" value="Ribosomal_bL31m"/>
</dbReference>
<dbReference type="Pfam" id="PF21492">
    <property type="entry name" value="bL31_N"/>
    <property type="match status" value="1"/>
</dbReference>
<dbReference type="AlphaFoldDB" id="A0A8H6EV00"/>
<dbReference type="GO" id="GO:0032543">
    <property type="term" value="P:mitochondrial translation"/>
    <property type="evidence" value="ECO:0007669"/>
    <property type="project" value="InterPro"/>
</dbReference>
<dbReference type="Proteomes" id="UP000568158">
    <property type="component" value="Unassembled WGS sequence"/>
</dbReference>
<evidence type="ECO:0000313" key="2">
    <source>
        <dbReference type="EMBL" id="KAF6011077.1"/>
    </source>
</evidence>
<sequence>MLCSQLKIQLAKLPLTRSYANGPLKILSALPQRPLKKIRIGKARPAIYYKFNTFIELSDGSVIRRRSQYPREELRMITDQRNNPLWNPSKPDVSLLDAEAKGKLSKFKAKFAAFENSGKTEEDILEQREKEKRERKIRLETGIFTKKKDEEGKGWMDVLESNYKVQKLGGKIAQKDKSKKKKKAAAAAAAAAADAATASATSAAGKK</sequence>
<evidence type="ECO:0000313" key="3">
    <source>
        <dbReference type="Proteomes" id="UP000568158"/>
    </source>
</evidence>
<evidence type="ECO:0000259" key="1">
    <source>
        <dbReference type="Pfam" id="PF21492"/>
    </source>
</evidence>
<reference evidence="2 3" key="1">
    <citation type="journal article" date="2020" name="Appl. Microbiol. Biotechnol.">
        <title>Targeted gene deletion in Brettanomyces bruxellensis with an expression-free CRISPR-Cas9 system.</title>
        <authorList>
            <person name="Varela C."/>
            <person name="Bartel C."/>
            <person name="Onetto C."/>
            <person name="Borneman A."/>
        </authorList>
    </citation>
    <scope>NUCLEOTIDE SEQUENCE [LARGE SCALE GENOMIC DNA]</scope>
    <source>
        <strain evidence="2 3">AWRI1613</strain>
    </source>
</reference>
<gene>
    <name evidence="2" type="ORF">HII12_002670</name>
</gene>
<dbReference type="GO" id="GO:0005762">
    <property type="term" value="C:mitochondrial large ribosomal subunit"/>
    <property type="evidence" value="ECO:0007669"/>
    <property type="project" value="InterPro"/>
</dbReference>
<dbReference type="PANTHER" id="PTHR28174:SF1">
    <property type="entry name" value="LARGE RIBOSOMAL SUBUNIT PROTEIN BL31M"/>
    <property type="match status" value="1"/>
</dbReference>
<dbReference type="Gene3D" id="6.20.130.10">
    <property type="match status" value="1"/>
</dbReference>
<feature type="domain" description="Ribosomal protein bL31m N-terminal" evidence="1">
    <location>
        <begin position="30"/>
        <end position="89"/>
    </location>
</feature>
<dbReference type="PANTHER" id="PTHR28174">
    <property type="entry name" value="54S RIBOSOMAL PROTEIN L36, MITOCHONDRIAL"/>
    <property type="match status" value="1"/>
</dbReference>
<accession>A0A8H6EV00</accession>